<dbReference type="PANTHER" id="PTHR43702">
    <property type="entry name" value="L-FUCOSE-PROTON SYMPORTER"/>
    <property type="match status" value="1"/>
</dbReference>
<dbReference type="NCBIfam" id="TIGR01272">
    <property type="entry name" value="gluP"/>
    <property type="match status" value="1"/>
</dbReference>
<protein>
    <submittedName>
        <fullName evidence="14">Sugar MFS transporter</fullName>
    </submittedName>
</protein>
<keyword evidence="7" id="KW-0762">Sugar transport</keyword>
<comment type="subcellular location">
    <subcellularLocation>
        <location evidence="2">Cell inner membrane</location>
        <topology evidence="2">Multi-pass membrane protein</topology>
    </subcellularLocation>
</comment>
<feature type="transmembrane region" description="Helical" evidence="12">
    <location>
        <begin position="55"/>
        <end position="76"/>
    </location>
</feature>
<dbReference type="GO" id="GO:0055056">
    <property type="term" value="F:D-glucose transmembrane transporter activity"/>
    <property type="evidence" value="ECO:0007669"/>
    <property type="project" value="InterPro"/>
</dbReference>
<evidence type="ECO:0000256" key="1">
    <source>
        <dbReference type="ARBA" id="ARBA00003321"/>
    </source>
</evidence>
<name>A0A328BRS0_9BACT</name>
<evidence type="ECO:0000256" key="3">
    <source>
        <dbReference type="ARBA" id="ARBA00009120"/>
    </source>
</evidence>
<evidence type="ECO:0000256" key="7">
    <source>
        <dbReference type="ARBA" id="ARBA00022597"/>
    </source>
</evidence>
<dbReference type="Pfam" id="PF07690">
    <property type="entry name" value="MFS_1"/>
    <property type="match status" value="1"/>
</dbReference>
<evidence type="ECO:0000313" key="14">
    <source>
        <dbReference type="EMBL" id="RAK69349.1"/>
    </source>
</evidence>
<gene>
    <name evidence="14" type="ORF">DLM85_00340</name>
</gene>
<evidence type="ECO:0000313" key="15">
    <source>
        <dbReference type="Proteomes" id="UP000248553"/>
    </source>
</evidence>
<evidence type="ECO:0000256" key="10">
    <source>
        <dbReference type="ARBA" id="ARBA00023136"/>
    </source>
</evidence>
<proteinExistence type="inferred from homology"/>
<feature type="transmembrane region" description="Helical" evidence="12">
    <location>
        <begin position="335"/>
        <end position="360"/>
    </location>
</feature>
<dbReference type="RefSeq" id="WP_111476085.1">
    <property type="nucleotide sequence ID" value="NZ_QHKM01000001.1"/>
</dbReference>
<reference evidence="15" key="1">
    <citation type="submission" date="2018-05" db="EMBL/GenBank/DDBJ databases">
        <authorList>
            <person name="Nie L."/>
        </authorList>
    </citation>
    <scope>NUCLEOTIDE SEQUENCE [LARGE SCALE GENOMIC DNA]</scope>
    <source>
        <strain evidence="15">NL</strain>
    </source>
</reference>
<dbReference type="EMBL" id="QHKM01000001">
    <property type="protein sequence ID" value="RAK69349.1"/>
    <property type="molecule type" value="Genomic_DNA"/>
</dbReference>
<dbReference type="InterPro" id="IPR050375">
    <property type="entry name" value="MFS_TsgA-like"/>
</dbReference>
<dbReference type="GO" id="GO:0005354">
    <property type="term" value="F:galactose transmembrane transporter activity"/>
    <property type="evidence" value="ECO:0007669"/>
    <property type="project" value="InterPro"/>
</dbReference>
<feature type="transmembrane region" description="Helical" evidence="12">
    <location>
        <begin position="312"/>
        <end position="329"/>
    </location>
</feature>
<comment type="caution">
    <text evidence="14">The sequence shown here is derived from an EMBL/GenBank/DDBJ whole genome shotgun (WGS) entry which is preliminary data.</text>
</comment>
<keyword evidence="10 12" id="KW-0472">Membrane</keyword>
<feature type="transmembrane region" description="Helical" evidence="12">
    <location>
        <begin position="287"/>
        <end position="305"/>
    </location>
</feature>
<dbReference type="Proteomes" id="UP000248553">
    <property type="component" value="Unassembled WGS sequence"/>
</dbReference>
<feature type="transmembrane region" description="Helical" evidence="12">
    <location>
        <begin position="27"/>
        <end position="48"/>
    </location>
</feature>
<evidence type="ECO:0000256" key="11">
    <source>
        <dbReference type="SAM" id="MobiDB-lite"/>
    </source>
</evidence>
<dbReference type="OrthoDB" id="9795150at2"/>
<dbReference type="Gene3D" id="1.20.1250.20">
    <property type="entry name" value="MFS general substrate transporter like domains"/>
    <property type="match status" value="2"/>
</dbReference>
<evidence type="ECO:0000256" key="8">
    <source>
        <dbReference type="ARBA" id="ARBA00022692"/>
    </source>
</evidence>
<evidence type="ECO:0000256" key="9">
    <source>
        <dbReference type="ARBA" id="ARBA00022989"/>
    </source>
</evidence>
<feature type="domain" description="Major facilitator superfamily (MFS) profile" evidence="13">
    <location>
        <begin position="27"/>
        <end position="439"/>
    </location>
</feature>
<feature type="transmembrane region" description="Helical" evidence="12">
    <location>
        <begin position="242"/>
        <end position="267"/>
    </location>
</feature>
<sequence length="439" mass="45479">MAAPVVSATAPPAAAPPGTPPSSYAPALASLTVLFFMMGFITCLNDILIPYLKGLFTLSYAEVNLVNSCFFGAYLVMGVPAGRLVQRVGYKGGMLVGFLVAALGAVLFFPAAESRTFALFLGALFVLATGIVTLQVAGNPYVAILGPPETASSRLTLTQAFNSLATTVAPVLGARLILSHLPDLKQLTPAQAAALDVTSVQYLYLGIAAVLVVISLLLTMMKLPRIEHAPAAAGDTRRAWHYGHLLLGLVGIFAYVGAEVALGSHIVSYLNQPEVMGLSAQAAGYQVAYYWGAAMVGRFIGIFLLRAVPPGRVLALNAAGAIGLVLLSINTAGAVAMWSLLLVGLMNSIMFPVIFTLAVAGLGRHTEDASGLLSAAIVGGAVVPPLFGLVADSMLGGGGVHALRLAFLLPVGCYLYIAWYGLRGYRPAPEPVAVPSQSA</sequence>
<dbReference type="InterPro" id="IPR005964">
    <property type="entry name" value="Glc/Gal_transptr_bac"/>
</dbReference>
<evidence type="ECO:0000256" key="4">
    <source>
        <dbReference type="ARBA" id="ARBA00022448"/>
    </source>
</evidence>
<keyword evidence="9 12" id="KW-1133">Transmembrane helix</keyword>
<dbReference type="InterPro" id="IPR011701">
    <property type="entry name" value="MFS"/>
</dbReference>
<dbReference type="AlphaFoldDB" id="A0A328BRS0"/>
<feature type="transmembrane region" description="Helical" evidence="12">
    <location>
        <begin position="372"/>
        <end position="391"/>
    </location>
</feature>
<keyword evidence="6" id="KW-0997">Cell inner membrane</keyword>
<feature type="transmembrane region" description="Helical" evidence="12">
    <location>
        <begin position="116"/>
        <end position="137"/>
    </location>
</feature>
<feature type="transmembrane region" description="Helical" evidence="12">
    <location>
        <begin position="202"/>
        <end position="221"/>
    </location>
</feature>
<keyword evidence="4" id="KW-0813">Transport</keyword>
<dbReference type="PANTHER" id="PTHR43702:SF3">
    <property type="entry name" value="PROTEIN TSGA"/>
    <property type="match status" value="1"/>
</dbReference>
<keyword evidence="8 12" id="KW-0812">Transmembrane</keyword>
<evidence type="ECO:0000256" key="2">
    <source>
        <dbReference type="ARBA" id="ARBA00004429"/>
    </source>
</evidence>
<organism evidence="14 15">
    <name type="scientific">Hymenobacter edaphi</name>
    <dbReference type="NCBI Taxonomy" id="2211146"/>
    <lineage>
        <taxon>Bacteria</taxon>
        <taxon>Pseudomonadati</taxon>
        <taxon>Bacteroidota</taxon>
        <taxon>Cytophagia</taxon>
        <taxon>Cytophagales</taxon>
        <taxon>Hymenobacteraceae</taxon>
        <taxon>Hymenobacter</taxon>
    </lineage>
</organism>
<keyword evidence="5" id="KW-1003">Cell membrane</keyword>
<feature type="transmembrane region" description="Helical" evidence="12">
    <location>
        <begin position="88"/>
        <end position="109"/>
    </location>
</feature>
<evidence type="ECO:0000259" key="13">
    <source>
        <dbReference type="PROSITE" id="PS50850"/>
    </source>
</evidence>
<dbReference type="InterPro" id="IPR036259">
    <property type="entry name" value="MFS_trans_sf"/>
</dbReference>
<feature type="transmembrane region" description="Helical" evidence="12">
    <location>
        <begin position="403"/>
        <end position="422"/>
    </location>
</feature>
<accession>A0A328BRS0</accession>
<feature type="region of interest" description="Disordered" evidence="11">
    <location>
        <begin position="1"/>
        <end position="20"/>
    </location>
</feature>
<dbReference type="CDD" id="cd17394">
    <property type="entry name" value="MFS_FucP_like"/>
    <property type="match status" value="1"/>
</dbReference>
<dbReference type="SUPFAM" id="SSF103473">
    <property type="entry name" value="MFS general substrate transporter"/>
    <property type="match status" value="1"/>
</dbReference>
<evidence type="ECO:0000256" key="6">
    <source>
        <dbReference type="ARBA" id="ARBA00022519"/>
    </source>
</evidence>
<evidence type="ECO:0000256" key="12">
    <source>
        <dbReference type="SAM" id="Phobius"/>
    </source>
</evidence>
<dbReference type="GO" id="GO:1904659">
    <property type="term" value="P:D-glucose transmembrane transport"/>
    <property type="evidence" value="ECO:0007669"/>
    <property type="project" value="InterPro"/>
</dbReference>
<feature type="compositionally biased region" description="Low complexity" evidence="11">
    <location>
        <begin position="1"/>
        <end position="12"/>
    </location>
</feature>
<evidence type="ECO:0000256" key="5">
    <source>
        <dbReference type="ARBA" id="ARBA00022475"/>
    </source>
</evidence>
<comment type="function">
    <text evidence="1">Intake of glucose and galactose.</text>
</comment>
<dbReference type="InterPro" id="IPR020846">
    <property type="entry name" value="MFS_dom"/>
</dbReference>
<dbReference type="GO" id="GO:0005886">
    <property type="term" value="C:plasma membrane"/>
    <property type="evidence" value="ECO:0007669"/>
    <property type="project" value="UniProtKB-SubCell"/>
</dbReference>
<keyword evidence="15" id="KW-1185">Reference proteome</keyword>
<dbReference type="PROSITE" id="PS50850">
    <property type="entry name" value="MFS"/>
    <property type="match status" value="1"/>
</dbReference>
<comment type="similarity">
    <text evidence="3">Belongs to the major facilitator superfamily. FHS transporter (TC 2.A.1.7) family.</text>
</comment>